<comment type="similarity">
    <text evidence="1">Belongs to the nitroreductase family.</text>
</comment>
<keyword evidence="5" id="KW-1185">Reference proteome</keyword>
<evidence type="ECO:0000313" key="4">
    <source>
        <dbReference type="EMBL" id="MBU3161403.1"/>
    </source>
</evidence>
<organism evidence="4 5">
    <name type="scientific">Clostridium frigoris</name>
    <dbReference type="NCBI Taxonomy" id="205327"/>
    <lineage>
        <taxon>Bacteria</taxon>
        <taxon>Bacillati</taxon>
        <taxon>Bacillota</taxon>
        <taxon>Clostridia</taxon>
        <taxon>Eubacteriales</taxon>
        <taxon>Clostridiaceae</taxon>
        <taxon>Clostridium</taxon>
    </lineage>
</organism>
<sequence length="259" mass="29320">MMQAIKLRKSIRKYKDVDVSPEHLQNIKTIINGAKHLFNNIPMEVLLIEDGSKITDTFKGLISKYTKVKAPHYLAFTSEIQEGHLENIGFIGEEIVLMLTELGIGTCWLGSAIKQDLFKTIFTVKENQNYIILIAFGYPLEPLKPVTTRKRFDKSKIITGALDTQYETIVQSIIDAPSAINSQPWKLAINNNKFDLFLENKNILTKKILKDTNHIDIGIGLSHLYNSAIELGYKIELKKASHKDMGNSEYIISAILNKN</sequence>
<evidence type="ECO:0000259" key="3">
    <source>
        <dbReference type="Pfam" id="PF14512"/>
    </source>
</evidence>
<dbReference type="InterPro" id="IPR029478">
    <property type="entry name" value="TM1586_NiRdase"/>
</dbReference>
<name>A0ABS6BXS2_9CLOT</name>
<evidence type="ECO:0000313" key="5">
    <source>
        <dbReference type="Proteomes" id="UP000776252"/>
    </source>
</evidence>
<proteinExistence type="inferred from homology"/>
<reference evidence="4 5" key="1">
    <citation type="submission" date="2021-06" db="EMBL/GenBank/DDBJ databases">
        <title>Clostridia strains as spoilage organisms.</title>
        <authorList>
            <person name="Wambui J."/>
            <person name="Stephan R."/>
            <person name="Stevens M.J.A."/>
        </authorList>
    </citation>
    <scope>NUCLEOTIDE SEQUENCE [LARGE SCALE GENOMIC DNA]</scope>
    <source>
        <strain evidence="4 5">DSM 14204</strain>
    </source>
</reference>
<protein>
    <submittedName>
        <fullName evidence="4">Nitroreductase family protein</fullName>
    </submittedName>
</protein>
<evidence type="ECO:0000256" key="1">
    <source>
        <dbReference type="ARBA" id="ARBA00007118"/>
    </source>
</evidence>
<comment type="caution">
    <text evidence="4">The sequence shown here is derived from an EMBL/GenBank/DDBJ whole genome shotgun (WGS) entry which is preliminary data.</text>
</comment>
<dbReference type="Pfam" id="PF14512">
    <property type="entry name" value="TM1586_NiRdase"/>
    <property type="match status" value="1"/>
</dbReference>
<feature type="domain" description="Putative nitroreductase TM1586" evidence="3">
    <location>
        <begin position="2"/>
        <end position="227"/>
    </location>
</feature>
<gene>
    <name evidence="4" type="ORF">KPL37_16975</name>
</gene>
<dbReference type="Proteomes" id="UP000776252">
    <property type="component" value="Unassembled WGS sequence"/>
</dbReference>
<dbReference type="RefSeq" id="WP_216151216.1">
    <property type="nucleotide sequence ID" value="NZ_JAHLDV010000062.1"/>
</dbReference>
<evidence type="ECO:0000256" key="2">
    <source>
        <dbReference type="ARBA" id="ARBA00023002"/>
    </source>
</evidence>
<dbReference type="PANTHER" id="PTHR43673">
    <property type="entry name" value="NAD(P)H NITROREDUCTASE YDGI-RELATED"/>
    <property type="match status" value="1"/>
</dbReference>
<accession>A0ABS6BXS2</accession>
<dbReference type="EMBL" id="JAHLDV010000062">
    <property type="protein sequence ID" value="MBU3161403.1"/>
    <property type="molecule type" value="Genomic_DNA"/>
</dbReference>
<dbReference type="PANTHER" id="PTHR43673:SF10">
    <property type="entry name" value="NADH DEHYDROGENASE_NAD(P)H NITROREDUCTASE XCC3605-RELATED"/>
    <property type="match status" value="1"/>
</dbReference>
<keyword evidence="2" id="KW-0560">Oxidoreductase</keyword>